<dbReference type="GeneID" id="73342837"/>
<dbReference type="InterPro" id="IPR046347">
    <property type="entry name" value="bZIP_sf"/>
</dbReference>
<accession>A0A9Q8SV26</accession>
<feature type="compositionally biased region" description="Basic and acidic residues" evidence="5">
    <location>
        <begin position="256"/>
        <end position="275"/>
    </location>
</feature>
<organism evidence="7 8">
    <name type="scientific">Colletotrichum lupini</name>
    <dbReference type="NCBI Taxonomy" id="145971"/>
    <lineage>
        <taxon>Eukaryota</taxon>
        <taxon>Fungi</taxon>
        <taxon>Dikarya</taxon>
        <taxon>Ascomycota</taxon>
        <taxon>Pezizomycotina</taxon>
        <taxon>Sordariomycetes</taxon>
        <taxon>Hypocreomycetidae</taxon>
        <taxon>Glomerellales</taxon>
        <taxon>Glomerellaceae</taxon>
        <taxon>Colletotrichum</taxon>
        <taxon>Colletotrichum acutatum species complex</taxon>
    </lineage>
</organism>
<sequence>MALQPQSLYCPYPVIDFAPYAQPQASNTTVKPHDNVPSSESTKILVRNRSYRFSTEEEEEHSVVHVGGNMMAQSAYPELVPMYTLPQQPPQTPINEPHLCQRWSGCDCHTAEFSMASVHQEVEIQAYRLFDSTAGTTSDFSTATWATQRESWPTYQQLDSQPPEPMAYSSHHLWPNPVDSPPIPGQNWQYTPDFQLQASPAPGTTATCHTPRVSKSRQLESMSQPPMKKTRLVAREHVSPMYMASFDANTNGTEAANEHKESDHDTCSSPRPEGKKTYRVKNRAAAKRCREKTKQHELDLAAQEQRVTQERMYLDACVSALKNEVLVLRSQILEHGDCDCEMIRGYIARTANNVSIGLHGERQLV</sequence>
<dbReference type="KEGG" id="clup:CLUP02_08846"/>
<evidence type="ECO:0000256" key="5">
    <source>
        <dbReference type="SAM" id="MobiDB-lite"/>
    </source>
</evidence>
<evidence type="ECO:0000313" key="8">
    <source>
        <dbReference type="Proteomes" id="UP000830671"/>
    </source>
</evidence>
<dbReference type="RefSeq" id="XP_049144970.1">
    <property type="nucleotide sequence ID" value="XM_049287827.1"/>
</dbReference>
<dbReference type="EMBL" id="CP019476">
    <property type="protein sequence ID" value="UQC83351.1"/>
    <property type="molecule type" value="Genomic_DNA"/>
</dbReference>
<reference evidence="7" key="1">
    <citation type="journal article" date="2021" name="Mol. Plant Microbe Interact.">
        <title>Complete Genome Sequence of the Plant-Pathogenic Fungus Colletotrichum lupini.</title>
        <authorList>
            <person name="Baroncelli R."/>
            <person name="Pensec F."/>
            <person name="Da Lio D."/>
            <person name="Boufleur T."/>
            <person name="Vicente I."/>
            <person name="Sarrocco S."/>
            <person name="Picot A."/>
            <person name="Baraldi E."/>
            <person name="Sukno S."/>
            <person name="Thon M."/>
            <person name="Le Floch G."/>
        </authorList>
    </citation>
    <scope>NUCLEOTIDE SEQUENCE</scope>
    <source>
        <strain evidence="7">IMI 504893</strain>
    </source>
</reference>
<dbReference type="Pfam" id="PF07716">
    <property type="entry name" value="bZIP_2"/>
    <property type="match status" value="1"/>
</dbReference>
<keyword evidence="2" id="KW-0805">Transcription regulation</keyword>
<dbReference type="PANTHER" id="PTHR19304">
    <property type="entry name" value="CYCLIC-AMP RESPONSE ELEMENT BINDING PROTEIN"/>
    <property type="match status" value="1"/>
</dbReference>
<dbReference type="Proteomes" id="UP000830671">
    <property type="component" value="Chromosome 4"/>
</dbReference>
<dbReference type="GO" id="GO:0005634">
    <property type="term" value="C:nucleus"/>
    <property type="evidence" value="ECO:0007669"/>
    <property type="project" value="UniProtKB-SubCell"/>
</dbReference>
<feature type="region of interest" description="Disordered" evidence="5">
    <location>
        <begin position="201"/>
        <end position="228"/>
    </location>
</feature>
<dbReference type="SMART" id="SM00338">
    <property type="entry name" value="BRLZ"/>
    <property type="match status" value="1"/>
</dbReference>
<feature type="region of interest" description="Disordered" evidence="5">
    <location>
        <begin position="253"/>
        <end position="275"/>
    </location>
</feature>
<comment type="subcellular location">
    <subcellularLocation>
        <location evidence="1">Nucleus</location>
    </subcellularLocation>
</comment>
<evidence type="ECO:0000256" key="1">
    <source>
        <dbReference type="ARBA" id="ARBA00004123"/>
    </source>
</evidence>
<evidence type="ECO:0000256" key="3">
    <source>
        <dbReference type="ARBA" id="ARBA00023163"/>
    </source>
</evidence>
<gene>
    <name evidence="7" type="ORF">CLUP02_08846</name>
</gene>
<dbReference type="InterPro" id="IPR004827">
    <property type="entry name" value="bZIP"/>
</dbReference>
<feature type="domain" description="BZIP" evidence="6">
    <location>
        <begin position="272"/>
        <end position="335"/>
    </location>
</feature>
<dbReference type="InterPro" id="IPR051027">
    <property type="entry name" value="bZIP_transcription_factors"/>
</dbReference>
<keyword evidence="8" id="KW-1185">Reference proteome</keyword>
<proteinExistence type="predicted"/>
<dbReference type="AlphaFoldDB" id="A0A9Q8SV26"/>
<evidence type="ECO:0000259" key="6">
    <source>
        <dbReference type="PROSITE" id="PS50217"/>
    </source>
</evidence>
<evidence type="ECO:0000256" key="2">
    <source>
        <dbReference type="ARBA" id="ARBA00023015"/>
    </source>
</evidence>
<evidence type="ECO:0000313" key="7">
    <source>
        <dbReference type="EMBL" id="UQC83351.1"/>
    </source>
</evidence>
<dbReference type="GO" id="GO:0003700">
    <property type="term" value="F:DNA-binding transcription factor activity"/>
    <property type="evidence" value="ECO:0007669"/>
    <property type="project" value="InterPro"/>
</dbReference>
<dbReference type="CDD" id="cd14687">
    <property type="entry name" value="bZIP_ATF2"/>
    <property type="match status" value="1"/>
</dbReference>
<keyword evidence="3" id="KW-0804">Transcription</keyword>
<dbReference type="Gene3D" id="1.20.5.170">
    <property type="match status" value="1"/>
</dbReference>
<protein>
    <recommendedName>
        <fullName evidence="6">BZIP domain-containing protein</fullName>
    </recommendedName>
</protein>
<dbReference type="SUPFAM" id="SSF57959">
    <property type="entry name" value="Leucine zipper domain"/>
    <property type="match status" value="1"/>
</dbReference>
<dbReference type="PROSITE" id="PS00036">
    <property type="entry name" value="BZIP_BASIC"/>
    <property type="match status" value="1"/>
</dbReference>
<dbReference type="PROSITE" id="PS50217">
    <property type="entry name" value="BZIP"/>
    <property type="match status" value="1"/>
</dbReference>
<evidence type="ECO:0000256" key="4">
    <source>
        <dbReference type="ARBA" id="ARBA00023242"/>
    </source>
</evidence>
<keyword evidence="4" id="KW-0539">Nucleus</keyword>
<name>A0A9Q8SV26_9PEZI</name>